<name>A0ABQ9NW87_9PEZI</name>
<comment type="caution">
    <text evidence="1">The sequence shown here is derived from an EMBL/GenBank/DDBJ whole genome shotgun (WGS) entry which is preliminary data.</text>
</comment>
<sequence>MKLTKPEDKLIALAGIVAVFQRFLGEYLAGIWRNWLPMDLLWCTRWKAWSRAEKFRAPSWSWASIDGPIMRRYCRFDEGMHEALAAVVDVSVAYKDSHASSLVTGAELHIMGKLALAGPRAGCESSYYGDDFRPFEFRDVSQCPPDERKVDVKFDDSRDEEDRSTGVCLPIKRNAPSNGIHGLALRKVEGQIFRRVGLFVRWRFTTFKFERLPQTTVTII</sequence>
<proteinExistence type="predicted"/>
<protein>
    <submittedName>
        <fullName evidence="1">Uncharacterized protein</fullName>
    </submittedName>
</protein>
<evidence type="ECO:0000313" key="1">
    <source>
        <dbReference type="EMBL" id="KAJ9666654.1"/>
    </source>
</evidence>
<gene>
    <name evidence="1" type="ORF">H2201_003313</name>
</gene>
<evidence type="ECO:0000313" key="2">
    <source>
        <dbReference type="Proteomes" id="UP001172684"/>
    </source>
</evidence>
<dbReference type="EMBL" id="JAPDRL010000018">
    <property type="protein sequence ID" value="KAJ9666654.1"/>
    <property type="molecule type" value="Genomic_DNA"/>
</dbReference>
<accession>A0ABQ9NW87</accession>
<dbReference type="PANTHER" id="PTHR33112:SF10">
    <property type="entry name" value="TOL"/>
    <property type="match status" value="1"/>
</dbReference>
<dbReference type="Proteomes" id="UP001172684">
    <property type="component" value="Unassembled WGS sequence"/>
</dbReference>
<dbReference type="PANTHER" id="PTHR33112">
    <property type="entry name" value="DOMAIN PROTEIN, PUTATIVE-RELATED"/>
    <property type="match status" value="1"/>
</dbReference>
<keyword evidence="2" id="KW-1185">Reference proteome</keyword>
<reference evidence="1" key="1">
    <citation type="submission" date="2022-10" db="EMBL/GenBank/DDBJ databases">
        <title>Culturing micro-colonial fungi from biological soil crusts in the Mojave desert and describing Neophaeococcomyces mojavensis, and introducing the new genera and species Taxawa tesnikishii.</title>
        <authorList>
            <person name="Kurbessoian T."/>
            <person name="Stajich J.E."/>
        </authorList>
    </citation>
    <scope>NUCLEOTIDE SEQUENCE</scope>
    <source>
        <strain evidence="1">TK_1</strain>
    </source>
</reference>
<organism evidence="1 2">
    <name type="scientific">Coniosporium apollinis</name>
    <dbReference type="NCBI Taxonomy" id="61459"/>
    <lineage>
        <taxon>Eukaryota</taxon>
        <taxon>Fungi</taxon>
        <taxon>Dikarya</taxon>
        <taxon>Ascomycota</taxon>
        <taxon>Pezizomycotina</taxon>
        <taxon>Dothideomycetes</taxon>
        <taxon>Dothideomycetes incertae sedis</taxon>
        <taxon>Coniosporium</taxon>
    </lineage>
</organism>